<evidence type="ECO:0000259" key="2">
    <source>
        <dbReference type="Pfam" id="PF14905"/>
    </source>
</evidence>
<dbReference type="EMBL" id="JBELQB010000001">
    <property type="protein sequence ID" value="MFL9836201.1"/>
    <property type="molecule type" value="Genomic_DNA"/>
</dbReference>
<keyword evidence="4" id="KW-1185">Reference proteome</keyword>
<evidence type="ECO:0000313" key="3">
    <source>
        <dbReference type="EMBL" id="MFL9836201.1"/>
    </source>
</evidence>
<protein>
    <submittedName>
        <fullName evidence="3">Outer membrane beta-barrel protein</fullName>
    </submittedName>
</protein>
<reference evidence="3 4" key="1">
    <citation type="submission" date="2024-06" db="EMBL/GenBank/DDBJ databases">
        <authorList>
            <person name="Kaempfer P."/>
            <person name="Viver T."/>
        </authorList>
    </citation>
    <scope>NUCLEOTIDE SEQUENCE [LARGE SCALE GENOMIC DNA]</scope>
    <source>
        <strain evidence="3 4">ST-75</strain>
    </source>
</reference>
<dbReference type="Proteomes" id="UP001629059">
    <property type="component" value="Unassembled WGS sequence"/>
</dbReference>
<comment type="caution">
    <text evidence="3">The sequence shown here is derived from an EMBL/GenBank/DDBJ whole genome shotgun (WGS) entry which is preliminary data.</text>
</comment>
<accession>A0ABW8Y7M9</accession>
<name>A0ABW8Y7M9_9FLAO</name>
<organism evidence="3 4">
    <name type="scientific">Flavobacterium rhizophilum</name>
    <dbReference type="NCBI Taxonomy" id="3163296"/>
    <lineage>
        <taxon>Bacteria</taxon>
        <taxon>Pseudomonadati</taxon>
        <taxon>Bacteroidota</taxon>
        <taxon>Flavobacteriia</taxon>
        <taxon>Flavobacteriales</taxon>
        <taxon>Flavobacteriaceae</taxon>
        <taxon>Flavobacterium</taxon>
    </lineage>
</organism>
<dbReference type="InterPro" id="IPR041700">
    <property type="entry name" value="OMP_b-brl_3"/>
</dbReference>
<gene>
    <name evidence="3" type="ORF">ABS768_01745</name>
</gene>
<sequence>MKFYFYILTFLFFSGYVYGQRILVRGTIKDSSGVAIESAKITLSYAKDSMLIESAKSNLRGEWNLAIQPVKLPLSLSISHDLYDNYTQNIDSLTDNVNLGTIQLKNRSFFLDEVVITSSISPITVKNDTIEFNASSFKGNKNENLTALLKKLPGIEIDNQNTIIFNGKKVNEILVDGKTFFDSDGTIALQNLPADIIDKIQLSDTKTEAEKISGERGSGENISINLTIKKNKNNGYFGKLLGGYGSEKRYESNGAINYFREKQKISLFGSFNNINSGYHSDPIFDTMGRSIYSTGTNSGITENKSFGISYMDSLNKNDDLTLNYQTSDNSSTNKTESRKTTLIPGQNNTNNDLQNNSYISESSGNTDYINKNHNLSAIIKIRPGDNALLSLSPNIGIGSDTNSSIKRQKTFNKEHNELINESNSFQVNTGKNFFFSNRSYYYKKLDNKGRAISGTLNNDNRSDENNTLYESTAIIYAMDGNGTGYETRNQKRENQTTNNQYHSNINYFQPIGDSLNLKITIDYSSKISRNSKQVYDYNTAQNNYTVLNDSLSNSLKSIINTLSPIIGAELKQKKTSGSLELGSSFVTLNNKVTSVGETHSLIKKYVLPIIQFNFVQRISDSKSLSLRYRLNTVFPNTLQLLPIPDFGNTLYTVIGNPNLDPTQTNTVNLAYRNYDFVRKTGYSLYTTAYFNKNQIINYTEIDLNGRQTTTYKNVSGSYHTSINFNWNKYIKAGFHSYKFDFGLNYSFGRQKSFTNGKLLESYNNNISPSMILIYDIGTKASFTAGYKPNFQWQNYNLPEFSSNANINQRIFLQTTSYWPRNLIIGNDIAYSYTTRVSQRFQKGFYLWNTSIGYQLFNGKVLLKMKAYDLLNQNIGTQRTITATEITDQSNTILKRFFLFSLVINIEKFGLENNK</sequence>
<feature type="domain" description="Outer membrane protein beta-barrel" evidence="2">
    <location>
        <begin position="443"/>
        <end position="901"/>
    </location>
</feature>
<evidence type="ECO:0000313" key="4">
    <source>
        <dbReference type="Proteomes" id="UP001629059"/>
    </source>
</evidence>
<dbReference type="Pfam" id="PF14905">
    <property type="entry name" value="OMP_b-brl_3"/>
    <property type="match status" value="1"/>
</dbReference>
<feature type="region of interest" description="Disordered" evidence="1">
    <location>
        <begin position="322"/>
        <end position="359"/>
    </location>
</feature>
<dbReference type="RefSeq" id="WP_408073220.1">
    <property type="nucleotide sequence ID" value="NZ_JBELQB010000001.1"/>
</dbReference>
<feature type="compositionally biased region" description="Low complexity" evidence="1">
    <location>
        <begin position="347"/>
        <end position="356"/>
    </location>
</feature>
<dbReference type="SUPFAM" id="SSF56935">
    <property type="entry name" value="Porins"/>
    <property type="match status" value="1"/>
</dbReference>
<feature type="compositionally biased region" description="Polar residues" evidence="1">
    <location>
        <begin position="322"/>
        <end position="334"/>
    </location>
</feature>
<proteinExistence type="predicted"/>
<evidence type="ECO:0000256" key="1">
    <source>
        <dbReference type="SAM" id="MobiDB-lite"/>
    </source>
</evidence>